<evidence type="ECO:0000313" key="2">
    <source>
        <dbReference type="EMBL" id="PTB71496.1"/>
    </source>
</evidence>
<accession>A0A2T4BQC7</accession>
<keyword evidence="3" id="KW-1185">Reference proteome</keyword>
<evidence type="ECO:0000313" key="3">
    <source>
        <dbReference type="Proteomes" id="UP000240760"/>
    </source>
</evidence>
<feature type="region of interest" description="Disordered" evidence="1">
    <location>
        <begin position="19"/>
        <end position="61"/>
    </location>
</feature>
<dbReference type="Proteomes" id="UP000240760">
    <property type="component" value="Unassembled WGS sequence"/>
</dbReference>
<organism evidence="2 3">
    <name type="scientific">Trichoderma longibrachiatum ATCC 18648</name>
    <dbReference type="NCBI Taxonomy" id="983965"/>
    <lineage>
        <taxon>Eukaryota</taxon>
        <taxon>Fungi</taxon>
        <taxon>Dikarya</taxon>
        <taxon>Ascomycota</taxon>
        <taxon>Pezizomycotina</taxon>
        <taxon>Sordariomycetes</taxon>
        <taxon>Hypocreomycetidae</taxon>
        <taxon>Hypocreales</taxon>
        <taxon>Hypocreaceae</taxon>
        <taxon>Trichoderma</taxon>
    </lineage>
</organism>
<evidence type="ECO:0000256" key="1">
    <source>
        <dbReference type="SAM" id="MobiDB-lite"/>
    </source>
</evidence>
<name>A0A2T4BQC7_TRILO</name>
<sequence length="217" mass="24151">MCVYKNYLGPTLVLSMEPDAVGQSRGRGDEEKGGASRGYIGARMATSKTQTSPWERSSVPRQLRTSLPHAEWLRNTRTQELQRERMVPSKRYRSLDLTRKSESVACRTPTLSESPPSLDTQERRGGGTPTLNRVVDGSPRGVALGAKNCLDDSKRESRDTRVPGSAVFQGRFRIGNVMMHGPGRQLQSFRAEQFSNRSMYAGNVDKEAVCHFTPCTK</sequence>
<dbReference type="EMBL" id="KZ679148">
    <property type="protein sequence ID" value="PTB71496.1"/>
    <property type="molecule type" value="Genomic_DNA"/>
</dbReference>
<dbReference type="AlphaFoldDB" id="A0A2T4BQC7"/>
<feature type="compositionally biased region" description="Polar residues" evidence="1">
    <location>
        <begin position="109"/>
        <end position="119"/>
    </location>
</feature>
<feature type="compositionally biased region" description="Polar residues" evidence="1">
    <location>
        <begin position="46"/>
        <end position="61"/>
    </location>
</feature>
<protein>
    <submittedName>
        <fullName evidence="2">Uncharacterized protein</fullName>
    </submittedName>
</protein>
<proteinExistence type="predicted"/>
<reference evidence="2 3" key="1">
    <citation type="submission" date="2016-07" db="EMBL/GenBank/DDBJ databases">
        <title>Multiple horizontal gene transfer events from other fungi enriched the ability of initially mycotrophic Trichoderma (Ascomycota) to feed on dead plant biomass.</title>
        <authorList>
            <consortium name="DOE Joint Genome Institute"/>
            <person name="Aerts A."/>
            <person name="Atanasova L."/>
            <person name="Chenthamara K."/>
            <person name="Zhang J."/>
            <person name="Grujic M."/>
            <person name="Henrissat B."/>
            <person name="Kuo A."/>
            <person name="Salamov A."/>
            <person name="Lipzen A."/>
            <person name="Labutti K."/>
            <person name="Barry K."/>
            <person name="Miao Y."/>
            <person name="Rahimi M.J."/>
            <person name="Shen Q."/>
            <person name="Grigoriev I.V."/>
            <person name="Kubicek C.P."/>
            <person name="Druzhinina I.S."/>
        </authorList>
    </citation>
    <scope>NUCLEOTIDE SEQUENCE [LARGE SCALE GENOMIC DNA]</scope>
    <source>
        <strain evidence="2 3">ATCC 18648</strain>
    </source>
</reference>
<feature type="region of interest" description="Disordered" evidence="1">
    <location>
        <begin position="98"/>
        <end position="138"/>
    </location>
</feature>
<gene>
    <name evidence="2" type="ORF">M440DRAFT_215069</name>
</gene>